<keyword evidence="3" id="KW-1185">Reference proteome</keyword>
<reference evidence="2" key="1">
    <citation type="submission" date="2020-12" db="EMBL/GenBank/DDBJ databases">
        <title>Clostridium thailandense sp. nov., a novel acetogenic bacterium isolated from peat land soil in Thailand.</title>
        <authorList>
            <person name="Chaikitkaew S."/>
            <person name="Birkeland N.K."/>
        </authorList>
    </citation>
    <scope>NUCLEOTIDE SEQUENCE</scope>
    <source>
        <strain evidence="2">PL3</strain>
    </source>
</reference>
<comment type="caution">
    <text evidence="2">The sequence shown here is derived from an EMBL/GenBank/DDBJ whole genome shotgun (WGS) entry which is preliminary data.</text>
</comment>
<dbReference type="EMBL" id="JAEEGC010000034">
    <property type="protein sequence ID" value="MBV7272886.1"/>
    <property type="molecule type" value="Genomic_DNA"/>
</dbReference>
<dbReference type="SMART" id="SM00327">
    <property type="entry name" value="VWA"/>
    <property type="match status" value="1"/>
</dbReference>
<feature type="domain" description="VWFA" evidence="1">
    <location>
        <begin position="18"/>
        <end position="226"/>
    </location>
</feature>
<proteinExistence type="predicted"/>
<organism evidence="2 3">
    <name type="scientific">Clostridium thailandense</name>
    <dbReference type="NCBI Taxonomy" id="2794346"/>
    <lineage>
        <taxon>Bacteria</taxon>
        <taxon>Bacillati</taxon>
        <taxon>Bacillota</taxon>
        <taxon>Clostridia</taxon>
        <taxon>Eubacteriales</taxon>
        <taxon>Clostridiaceae</taxon>
        <taxon>Clostridium</taxon>
    </lineage>
</organism>
<dbReference type="InterPro" id="IPR002035">
    <property type="entry name" value="VWF_A"/>
</dbReference>
<dbReference type="Proteomes" id="UP000694308">
    <property type="component" value="Unassembled WGS sequence"/>
</dbReference>
<dbReference type="AlphaFoldDB" id="A0A949WQK5"/>
<dbReference type="Pfam" id="PF00092">
    <property type="entry name" value="VWA"/>
    <property type="match status" value="1"/>
</dbReference>
<sequence length="242" mass="26473">MFDSIPVLEGNIVKRSLQFFWIVDHSGSMTGQKIATLNQAIREAIPEVQKALSTHPEVQIMMRAIKFADNVSWHVGPEAVPIEEFAWNEIDAGGCTATASAINLLCDELEVEKMNKRGYPPICILLSDGYSTDSDEDYDAAIKRLDSMPWGKKAVRLVIAIGNENDYDESALLKFVNHKEIGVLKADNPGKLTQYIKWASVAASIGASQSKSSGDPDKIDDSTNVILISPEDIEISSAGDVF</sequence>
<gene>
    <name evidence="2" type="ORF">I6U48_08170</name>
</gene>
<accession>A0A949WQK5</accession>
<protein>
    <submittedName>
        <fullName evidence="2">VWA domain-containing protein</fullName>
    </submittedName>
</protein>
<dbReference type="PROSITE" id="PS50234">
    <property type="entry name" value="VWFA"/>
    <property type="match status" value="1"/>
</dbReference>
<dbReference type="RefSeq" id="WP_218319916.1">
    <property type="nucleotide sequence ID" value="NZ_JAEEGC010000034.1"/>
</dbReference>
<name>A0A949WQK5_9CLOT</name>
<evidence type="ECO:0000259" key="1">
    <source>
        <dbReference type="PROSITE" id="PS50234"/>
    </source>
</evidence>
<evidence type="ECO:0000313" key="2">
    <source>
        <dbReference type="EMBL" id="MBV7272886.1"/>
    </source>
</evidence>
<evidence type="ECO:0000313" key="3">
    <source>
        <dbReference type="Proteomes" id="UP000694308"/>
    </source>
</evidence>